<evidence type="ECO:0000313" key="3">
    <source>
        <dbReference type="Proteomes" id="UP000765509"/>
    </source>
</evidence>
<dbReference type="InterPro" id="IPR056924">
    <property type="entry name" value="SH3_Tf2-1"/>
</dbReference>
<proteinExistence type="predicted"/>
<dbReference type="Proteomes" id="UP000765509">
    <property type="component" value="Unassembled WGS sequence"/>
</dbReference>
<dbReference type="Pfam" id="PF24626">
    <property type="entry name" value="SH3_Tf2-1"/>
    <property type="match status" value="1"/>
</dbReference>
<comment type="caution">
    <text evidence="2">The sequence shown here is derived from an EMBL/GenBank/DDBJ whole genome shotgun (WGS) entry which is preliminary data.</text>
</comment>
<name>A0A9Q3EAK1_9BASI</name>
<organism evidence="2 3">
    <name type="scientific">Austropuccinia psidii MF-1</name>
    <dbReference type="NCBI Taxonomy" id="1389203"/>
    <lineage>
        <taxon>Eukaryota</taxon>
        <taxon>Fungi</taxon>
        <taxon>Dikarya</taxon>
        <taxon>Basidiomycota</taxon>
        <taxon>Pucciniomycotina</taxon>
        <taxon>Pucciniomycetes</taxon>
        <taxon>Pucciniales</taxon>
        <taxon>Sphaerophragmiaceae</taxon>
        <taxon>Austropuccinia</taxon>
    </lineage>
</organism>
<sequence length="88" mass="9950">MLKKWDKRYKTPELKVGDLLLVSTLKFNNIKGPKKLKDSFAGPFIIKTLNGTNAVQVELSGELEKKHQSFPVSLVRNYTSSGKELFPL</sequence>
<evidence type="ECO:0000259" key="1">
    <source>
        <dbReference type="Pfam" id="PF24626"/>
    </source>
</evidence>
<dbReference type="AlphaFoldDB" id="A0A9Q3EAK1"/>
<keyword evidence="3" id="KW-1185">Reference proteome</keyword>
<accession>A0A9Q3EAK1</accession>
<reference evidence="2" key="1">
    <citation type="submission" date="2021-03" db="EMBL/GenBank/DDBJ databases">
        <title>Draft genome sequence of rust myrtle Austropuccinia psidii MF-1, a brazilian biotype.</title>
        <authorList>
            <person name="Quecine M.C."/>
            <person name="Pachon D.M.R."/>
            <person name="Bonatelli M.L."/>
            <person name="Correr F.H."/>
            <person name="Franceschini L.M."/>
            <person name="Leite T.F."/>
            <person name="Margarido G.R.A."/>
            <person name="Almeida C.A."/>
            <person name="Ferrarezi J.A."/>
            <person name="Labate C.A."/>
        </authorList>
    </citation>
    <scope>NUCLEOTIDE SEQUENCE</scope>
    <source>
        <strain evidence="2">MF-1</strain>
    </source>
</reference>
<gene>
    <name evidence="2" type="ORF">O181_058581</name>
</gene>
<feature type="domain" description="Tf2-1-like SH3-like" evidence="1">
    <location>
        <begin position="17"/>
        <end position="78"/>
    </location>
</feature>
<evidence type="ECO:0000313" key="2">
    <source>
        <dbReference type="EMBL" id="MBW0518866.1"/>
    </source>
</evidence>
<dbReference type="EMBL" id="AVOT02026936">
    <property type="protein sequence ID" value="MBW0518866.1"/>
    <property type="molecule type" value="Genomic_DNA"/>
</dbReference>
<protein>
    <recommendedName>
        <fullName evidence="1">Tf2-1-like SH3-like domain-containing protein</fullName>
    </recommendedName>
</protein>